<dbReference type="Proteomes" id="UP000236327">
    <property type="component" value="Unassembled WGS sequence"/>
</dbReference>
<keyword evidence="2" id="KW-0378">Hydrolase</keyword>
<evidence type="ECO:0000259" key="1">
    <source>
        <dbReference type="Pfam" id="PF00561"/>
    </source>
</evidence>
<dbReference type="EMBL" id="LYMM01000051">
    <property type="protein sequence ID" value="PNU03442.1"/>
    <property type="molecule type" value="Genomic_DNA"/>
</dbReference>
<evidence type="ECO:0000313" key="3">
    <source>
        <dbReference type="Proteomes" id="UP000236327"/>
    </source>
</evidence>
<protein>
    <submittedName>
        <fullName evidence="2">Alpha/beta hydrolase</fullName>
    </submittedName>
</protein>
<dbReference type="Pfam" id="PF00561">
    <property type="entry name" value="Abhydrolase_1"/>
    <property type="match status" value="1"/>
</dbReference>
<gene>
    <name evidence="2" type="ORF">A8V01_06960</name>
</gene>
<reference evidence="2 3" key="1">
    <citation type="submission" date="2016-05" db="EMBL/GenBank/DDBJ databases">
        <title>Complete genome sequence of Novosphingobium guangzhouense SA925(T).</title>
        <authorList>
            <person name="Sha S."/>
        </authorList>
    </citation>
    <scope>NUCLEOTIDE SEQUENCE [LARGE SCALE GENOMIC DNA]</scope>
    <source>
        <strain evidence="2 3">SA925</strain>
    </source>
</reference>
<comment type="caution">
    <text evidence="2">The sequence shown here is derived from an EMBL/GenBank/DDBJ whole genome shotgun (WGS) entry which is preliminary data.</text>
</comment>
<dbReference type="InterPro" id="IPR000073">
    <property type="entry name" value="AB_hydrolase_1"/>
</dbReference>
<dbReference type="PANTHER" id="PTHR43798">
    <property type="entry name" value="MONOACYLGLYCEROL LIPASE"/>
    <property type="match status" value="1"/>
</dbReference>
<accession>A0A2K2FXE7</accession>
<dbReference type="InterPro" id="IPR050266">
    <property type="entry name" value="AB_hydrolase_sf"/>
</dbReference>
<organism evidence="2 3">
    <name type="scientific">Novosphingobium guangzhouense</name>
    <dbReference type="NCBI Taxonomy" id="1850347"/>
    <lineage>
        <taxon>Bacteria</taxon>
        <taxon>Pseudomonadati</taxon>
        <taxon>Pseudomonadota</taxon>
        <taxon>Alphaproteobacteria</taxon>
        <taxon>Sphingomonadales</taxon>
        <taxon>Sphingomonadaceae</taxon>
        <taxon>Novosphingobium</taxon>
    </lineage>
</organism>
<dbReference type="AlphaFoldDB" id="A0A2K2FXE7"/>
<feature type="domain" description="AB hydrolase-1" evidence="1">
    <location>
        <begin position="67"/>
        <end position="313"/>
    </location>
</feature>
<dbReference type="SUPFAM" id="SSF53474">
    <property type="entry name" value="alpha/beta-Hydrolases"/>
    <property type="match status" value="1"/>
</dbReference>
<name>A0A2K2FXE7_9SPHN</name>
<dbReference type="Gene3D" id="3.40.50.1820">
    <property type="entry name" value="alpha/beta hydrolase"/>
    <property type="match status" value="1"/>
</dbReference>
<dbReference type="InterPro" id="IPR029058">
    <property type="entry name" value="AB_hydrolase_fold"/>
</dbReference>
<keyword evidence="3" id="KW-1185">Reference proteome</keyword>
<dbReference type="OrthoDB" id="9804723at2"/>
<dbReference type="RefSeq" id="WP_103097872.1">
    <property type="nucleotide sequence ID" value="NZ_LYMM01000051.1"/>
</dbReference>
<sequence>MLKRPVMAGIAALALLAAGLTAFVVAARMDAFAIPLGELRHRYQTAHSRYVTLDGVQLHVDDRGSGPVVMLIHGHYQSLRIWDAWAQRLARDHRVIRIDMPPYGLSGPDPSGRYSPRRVEQLIALLARHERLERFSIGGISTGSAIAMRYTLAHPDQVESLILVNAPLVPIPPAMQPRTSATLGFLENNLFRPIYRPKAFYRYLLNRLIANKAVLTEDLVQQTYDTHRKPGNAATLDRFTSALRFEASDYGKRSQTTAQQLAAVRVPTLVLWGGAGSMLPVSIGCEVARTAGASRRVMISFPGAGHFLPIEAPRAAEDIAWFLDPASRSTGARPPVGTVEDCAR</sequence>
<proteinExistence type="predicted"/>
<dbReference type="GO" id="GO:0016787">
    <property type="term" value="F:hydrolase activity"/>
    <property type="evidence" value="ECO:0007669"/>
    <property type="project" value="UniProtKB-KW"/>
</dbReference>
<evidence type="ECO:0000313" key="2">
    <source>
        <dbReference type="EMBL" id="PNU03442.1"/>
    </source>
</evidence>
<dbReference type="PRINTS" id="PR00111">
    <property type="entry name" value="ABHYDROLASE"/>
</dbReference>